<protein>
    <recommendedName>
        <fullName evidence="4">Glycine zipper 2TM domain-containing protein</fullName>
    </recommendedName>
</protein>
<feature type="compositionally biased region" description="Basic and acidic residues" evidence="1">
    <location>
        <begin position="38"/>
        <end position="52"/>
    </location>
</feature>
<keyword evidence="3" id="KW-1185">Reference proteome</keyword>
<sequence>MAETEAFIELGCTALTRAADKYHDTVWDRLPTWRKKQIKEQDREDRARETRTRSRSVPNNDYYVDDDRSRYPEQKGVLVRREEVYPKNRDYREETMIERVGGDRKSTYDTRNRYGDHGAMVTTRDSYAATYYPDGAPPNSAMVRNPHPADSIILERNRYRARSLSRSRSQSRHRSKSRHRRSGSHVDHDDDSKKRKYGPTIVGAVAGGLAGRNLGDGDRLTTVAAAIIGAVGAKHGYKEYEKRKSKKHHKEDRDWEDEHADDYYDDDSRASRAQFRGGRDGRIHFSKSPSRSRR</sequence>
<dbReference type="EMBL" id="ML996578">
    <property type="protein sequence ID" value="KAF2755101.1"/>
    <property type="molecule type" value="Genomic_DNA"/>
</dbReference>
<organism evidence="2 3">
    <name type="scientific">Pseudovirgaria hyperparasitica</name>
    <dbReference type="NCBI Taxonomy" id="470096"/>
    <lineage>
        <taxon>Eukaryota</taxon>
        <taxon>Fungi</taxon>
        <taxon>Dikarya</taxon>
        <taxon>Ascomycota</taxon>
        <taxon>Pezizomycotina</taxon>
        <taxon>Dothideomycetes</taxon>
        <taxon>Dothideomycetes incertae sedis</taxon>
        <taxon>Acrospermales</taxon>
        <taxon>Acrospermaceae</taxon>
        <taxon>Pseudovirgaria</taxon>
    </lineage>
</organism>
<evidence type="ECO:0008006" key="4">
    <source>
        <dbReference type="Google" id="ProtNLM"/>
    </source>
</evidence>
<dbReference type="AlphaFoldDB" id="A0A6A6W257"/>
<feature type="compositionally biased region" description="Basic and acidic residues" evidence="1">
    <location>
        <begin position="184"/>
        <end position="193"/>
    </location>
</feature>
<evidence type="ECO:0000313" key="2">
    <source>
        <dbReference type="EMBL" id="KAF2755101.1"/>
    </source>
</evidence>
<feature type="region of interest" description="Disordered" evidence="1">
    <location>
        <begin position="236"/>
        <end position="294"/>
    </location>
</feature>
<evidence type="ECO:0000313" key="3">
    <source>
        <dbReference type="Proteomes" id="UP000799437"/>
    </source>
</evidence>
<dbReference type="RefSeq" id="XP_033597552.1">
    <property type="nucleotide sequence ID" value="XM_033744556.1"/>
</dbReference>
<feature type="region of interest" description="Disordered" evidence="1">
    <location>
        <begin position="151"/>
        <end position="198"/>
    </location>
</feature>
<evidence type="ECO:0000256" key="1">
    <source>
        <dbReference type="SAM" id="MobiDB-lite"/>
    </source>
</evidence>
<accession>A0A6A6W257</accession>
<feature type="region of interest" description="Disordered" evidence="1">
    <location>
        <begin position="37"/>
        <end position="66"/>
    </location>
</feature>
<feature type="compositionally biased region" description="Basic residues" evidence="1">
    <location>
        <begin position="159"/>
        <end position="183"/>
    </location>
</feature>
<dbReference type="GeneID" id="54485610"/>
<name>A0A6A6W257_9PEZI</name>
<proteinExistence type="predicted"/>
<dbReference type="OrthoDB" id="3801381at2759"/>
<feature type="compositionally biased region" description="Acidic residues" evidence="1">
    <location>
        <begin position="254"/>
        <end position="265"/>
    </location>
</feature>
<reference evidence="2" key="1">
    <citation type="journal article" date="2020" name="Stud. Mycol.">
        <title>101 Dothideomycetes genomes: a test case for predicting lifestyles and emergence of pathogens.</title>
        <authorList>
            <person name="Haridas S."/>
            <person name="Albert R."/>
            <person name="Binder M."/>
            <person name="Bloem J."/>
            <person name="Labutti K."/>
            <person name="Salamov A."/>
            <person name="Andreopoulos B."/>
            <person name="Baker S."/>
            <person name="Barry K."/>
            <person name="Bills G."/>
            <person name="Bluhm B."/>
            <person name="Cannon C."/>
            <person name="Castanera R."/>
            <person name="Culley D."/>
            <person name="Daum C."/>
            <person name="Ezra D."/>
            <person name="Gonzalez J."/>
            <person name="Henrissat B."/>
            <person name="Kuo A."/>
            <person name="Liang C."/>
            <person name="Lipzen A."/>
            <person name="Lutzoni F."/>
            <person name="Magnuson J."/>
            <person name="Mondo S."/>
            <person name="Nolan M."/>
            <person name="Ohm R."/>
            <person name="Pangilinan J."/>
            <person name="Park H.-J."/>
            <person name="Ramirez L."/>
            <person name="Alfaro M."/>
            <person name="Sun H."/>
            <person name="Tritt A."/>
            <person name="Yoshinaga Y."/>
            <person name="Zwiers L.-H."/>
            <person name="Turgeon B."/>
            <person name="Goodwin S."/>
            <person name="Spatafora J."/>
            <person name="Crous P."/>
            <person name="Grigoriev I."/>
        </authorList>
    </citation>
    <scope>NUCLEOTIDE SEQUENCE</scope>
    <source>
        <strain evidence="2">CBS 121739</strain>
    </source>
</reference>
<gene>
    <name evidence="2" type="ORF">EJ05DRAFT_478911</name>
</gene>
<dbReference type="Proteomes" id="UP000799437">
    <property type="component" value="Unassembled WGS sequence"/>
</dbReference>